<evidence type="ECO:0000256" key="12">
    <source>
        <dbReference type="ARBA" id="ARBA00049244"/>
    </source>
</evidence>
<evidence type="ECO:0000256" key="6">
    <source>
        <dbReference type="ARBA" id="ARBA00022679"/>
    </source>
</evidence>
<name>A0A1I4CEA9_9HYPH</name>
<dbReference type="CDD" id="cd07434">
    <property type="entry name" value="PHP_PolIIIA_DnaE2"/>
    <property type="match status" value="1"/>
</dbReference>
<evidence type="ECO:0000259" key="15">
    <source>
        <dbReference type="SMART" id="SM00481"/>
    </source>
</evidence>
<dbReference type="InterPro" id="IPR023073">
    <property type="entry name" value="DnaE2"/>
</dbReference>
<dbReference type="RefSeq" id="WP_091685960.1">
    <property type="nucleotide sequence ID" value="NZ_FOSN01000021.1"/>
</dbReference>
<accession>A0A1I4CEA9</accession>
<keyword evidence="17" id="KW-1185">Reference proteome</keyword>
<evidence type="ECO:0000256" key="4">
    <source>
        <dbReference type="ARBA" id="ARBA00017273"/>
    </source>
</evidence>
<dbReference type="Pfam" id="PF07733">
    <property type="entry name" value="DNA_pol3_alpha"/>
    <property type="match status" value="1"/>
</dbReference>
<dbReference type="InterPro" id="IPR011708">
    <property type="entry name" value="DNA_pol3_alpha_NTPase_dom"/>
</dbReference>
<keyword evidence="8 13" id="KW-0235">DNA replication</keyword>
<dbReference type="InterPro" id="IPR004013">
    <property type="entry name" value="PHP_dom"/>
</dbReference>
<dbReference type="Pfam" id="PF14579">
    <property type="entry name" value="HHH_6"/>
    <property type="match status" value="1"/>
</dbReference>
<dbReference type="NCBIfam" id="TIGR00594">
    <property type="entry name" value="polc"/>
    <property type="match status" value="1"/>
</dbReference>
<dbReference type="PANTHER" id="PTHR32294">
    <property type="entry name" value="DNA POLYMERASE III SUBUNIT ALPHA"/>
    <property type="match status" value="1"/>
</dbReference>
<dbReference type="Pfam" id="PF17657">
    <property type="entry name" value="DNA_pol3_finger"/>
    <property type="match status" value="1"/>
</dbReference>
<evidence type="ECO:0000256" key="9">
    <source>
        <dbReference type="ARBA" id="ARBA00022763"/>
    </source>
</evidence>
<dbReference type="GO" id="GO:0009432">
    <property type="term" value="P:SOS response"/>
    <property type="evidence" value="ECO:0007669"/>
    <property type="project" value="UniProtKB-ARBA"/>
</dbReference>
<dbReference type="GO" id="GO:0003676">
    <property type="term" value="F:nucleic acid binding"/>
    <property type="evidence" value="ECO:0007669"/>
    <property type="project" value="InterPro"/>
</dbReference>
<keyword evidence="7 13" id="KW-0548">Nucleotidyltransferase</keyword>
<dbReference type="Gene3D" id="1.10.150.870">
    <property type="match status" value="1"/>
</dbReference>
<dbReference type="Pfam" id="PF01336">
    <property type="entry name" value="tRNA_anti-codon"/>
    <property type="match status" value="1"/>
</dbReference>
<evidence type="ECO:0000256" key="8">
    <source>
        <dbReference type="ARBA" id="ARBA00022705"/>
    </source>
</evidence>
<evidence type="ECO:0000256" key="13">
    <source>
        <dbReference type="HAMAP-Rule" id="MF_01902"/>
    </source>
</evidence>
<keyword evidence="9 13" id="KW-0227">DNA damage</keyword>
<comment type="similarity">
    <text evidence="2 13">Belongs to the DNA polymerase type-C family. DnaE2 subfamily.</text>
</comment>
<sequence>MSRPRYAELQTTSHFSFLRGASSCEELFAAAAALGVEALAIADRNSLAGVVRAYEAAKTTGVRLIVGCRLDLVEGVSLLIYPTDRSAYSRLCRLLSLGKKRAGKGRCALAFADLVAHAEGLIAVFVPDAADEECGLWLRRLREAFGDRAYLALSLRRRPDDQLRLHALDALAAATGVVSVITNDALFHEPGRRILQDVVTCIRHGVTIDELGERRERHADRHLKSPEEMHRLFARYPQALARTLTIMERCRFSLDELAYQYPEERDDPALTPQQTLEKLTWEGAAWRYPAGLPDSVRGVLVHELRLIEKLCYAPYFLTVNSIVRFARTKDILCQGRGSAANSAVCYVLGVTSIDPVASNLLFERFVSEERREPPDIDVDFEHERRETVIQWVFDHYGRDRAALCATVIRYRSKGALRDVGKALGLTEGLIKTLSSLVWGWSKDGVEDRHVEALGLNLSDHRLRLALDLSRQLMGAPRHLSQHPGGFVLTNDRLDDLVPIEPAAMAGRQVIEWDKDDIDALRFMKVDVLALGMLSCLKHSFDLLASHKGLSLDLASIPQEDPQTYAMIRKADTIGTFQIESRAQMSMLPRLKPKTFYDLVVQVAIVRPGPIQGDMVHPYLRRRDELEPVVYPKPELKEVLGKTLGVPLFQEQAMRVAIVCAGFTPGEADLLRKSMATFKHTGGVSAFHDKLIAGMVGNGYERDFAERTFRQLEGFGSYGFPESHAASFALLAYASAWLKRWHPDVFCAALLNSQPMGFYAPAQLVRDAIQHGVDIRPVCVNASRWDSALEPAGEEGCFAVRLGLRMVKGLGNAHAAVIVASREDRPFASVDDLWRRAGVPVAALVQIAEADGFRPALGLARREALWAIRALRDELLPLFAAASAREGAALAEIDEPAVALRPMTAGSEVVEDYRRVGLTLRAHPVSFLRAELRRRSIVPCNEAMAARDGRWLKAAGLVLVRQRPGSAKGVMFITLEDETGVANLVIWPKIFETFRRTVMTASMMVVSGRIQREGEVVHLVARELFDLSAELATVGLRDGPFPVRHGRGDEAKSGGFRPDPRDAPPRGPHIDTIKVKTRNFH</sequence>
<dbReference type="STRING" id="1612308.SAMN05444581_12128"/>
<keyword evidence="11 13" id="KW-0234">DNA repair</keyword>
<dbReference type="InterPro" id="IPR003141">
    <property type="entry name" value="Pol/His_phosphatase_N"/>
</dbReference>
<evidence type="ECO:0000313" key="17">
    <source>
        <dbReference type="Proteomes" id="UP000198755"/>
    </source>
</evidence>
<dbReference type="CDD" id="cd04485">
    <property type="entry name" value="DnaE_OBF"/>
    <property type="match status" value="1"/>
</dbReference>
<dbReference type="Gene3D" id="3.20.20.140">
    <property type="entry name" value="Metal-dependent hydrolases"/>
    <property type="match status" value="1"/>
</dbReference>
<evidence type="ECO:0000256" key="5">
    <source>
        <dbReference type="ARBA" id="ARBA00022490"/>
    </source>
</evidence>
<evidence type="ECO:0000256" key="11">
    <source>
        <dbReference type="ARBA" id="ARBA00023204"/>
    </source>
</evidence>
<dbReference type="NCBIfam" id="NF004225">
    <property type="entry name" value="PRK05672.1"/>
    <property type="match status" value="1"/>
</dbReference>
<dbReference type="InterPro" id="IPR029460">
    <property type="entry name" value="DNAPol_HHH"/>
</dbReference>
<evidence type="ECO:0000256" key="10">
    <source>
        <dbReference type="ARBA" id="ARBA00022932"/>
    </source>
</evidence>
<dbReference type="AlphaFoldDB" id="A0A1I4CEA9"/>
<feature type="domain" description="Polymerase/histidinol phosphatase N-terminal" evidence="15">
    <location>
        <begin position="7"/>
        <end position="74"/>
    </location>
</feature>
<dbReference type="GO" id="GO:0008408">
    <property type="term" value="F:3'-5' exonuclease activity"/>
    <property type="evidence" value="ECO:0007669"/>
    <property type="project" value="InterPro"/>
</dbReference>
<feature type="region of interest" description="Disordered" evidence="14">
    <location>
        <begin position="1041"/>
        <end position="1070"/>
    </location>
</feature>
<feature type="compositionally biased region" description="Basic and acidic residues" evidence="14">
    <location>
        <begin position="1045"/>
        <end position="1070"/>
    </location>
</feature>
<gene>
    <name evidence="13" type="primary">dnaE2</name>
    <name evidence="16" type="ORF">SAMN05444581_12128</name>
</gene>
<dbReference type="SMART" id="SM00481">
    <property type="entry name" value="POLIIIAc"/>
    <property type="match status" value="1"/>
</dbReference>
<evidence type="ECO:0000256" key="7">
    <source>
        <dbReference type="ARBA" id="ARBA00022695"/>
    </source>
</evidence>
<evidence type="ECO:0000313" key="16">
    <source>
        <dbReference type="EMBL" id="SFK79275.1"/>
    </source>
</evidence>
<dbReference type="InterPro" id="IPR016195">
    <property type="entry name" value="Pol/histidinol_Pase-like"/>
</dbReference>
<proteinExistence type="inferred from homology"/>
<evidence type="ECO:0000256" key="3">
    <source>
        <dbReference type="ARBA" id="ARBA00012417"/>
    </source>
</evidence>
<keyword evidence="10 13" id="KW-0239">DNA-directed DNA polymerase</keyword>
<dbReference type="InterPro" id="IPR004805">
    <property type="entry name" value="DnaE2/DnaE/PolC"/>
</dbReference>
<evidence type="ECO:0000256" key="1">
    <source>
        <dbReference type="ARBA" id="ARBA00004496"/>
    </source>
</evidence>
<reference evidence="16 17" key="1">
    <citation type="submission" date="2016-10" db="EMBL/GenBank/DDBJ databases">
        <authorList>
            <person name="de Groot N.N."/>
        </authorList>
    </citation>
    <scope>NUCLEOTIDE SEQUENCE [LARGE SCALE GENOMIC DNA]</scope>
    <source>
        <strain evidence="16 17">NE2</strain>
    </source>
</reference>
<dbReference type="GO" id="GO:0003887">
    <property type="term" value="F:DNA-directed DNA polymerase activity"/>
    <property type="evidence" value="ECO:0007669"/>
    <property type="project" value="UniProtKB-UniRule"/>
</dbReference>
<dbReference type="InterPro" id="IPR040982">
    <property type="entry name" value="DNA_pol3_finger"/>
</dbReference>
<keyword evidence="6 13" id="KW-0808">Transferase</keyword>
<evidence type="ECO:0000256" key="14">
    <source>
        <dbReference type="SAM" id="MobiDB-lite"/>
    </source>
</evidence>
<dbReference type="GO" id="GO:0006260">
    <property type="term" value="P:DNA replication"/>
    <property type="evidence" value="ECO:0007669"/>
    <property type="project" value="UniProtKB-KW"/>
</dbReference>
<dbReference type="Proteomes" id="UP000198755">
    <property type="component" value="Unassembled WGS sequence"/>
</dbReference>
<dbReference type="EC" id="2.7.7.7" evidence="3 13"/>
<dbReference type="GO" id="GO:0006281">
    <property type="term" value="P:DNA repair"/>
    <property type="evidence" value="ECO:0007669"/>
    <property type="project" value="UniProtKB-UniRule"/>
</dbReference>
<dbReference type="HAMAP" id="MF_01902">
    <property type="entry name" value="DNApol_error_prone"/>
    <property type="match status" value="1"/>
</dbReference>
<dbReference type="EMBL" id="FOSN01000021">
    <property type="protein sequence ID" value="SFK79275.1"/>
    <property type="molecule type" value="Genomic_DNA"/>
</dbReference>
<protein>
    <recommendedName>
        <fullName evidence="4 13">Error-prone DNA polymerase</fullName>
        <ecNumber evidence="3 13">2.7.7.7</ecNumber>
    </recommendedName>
</protein>
<organism evidence="16 17">
    <name type="scientific">Methylocapsa palsarum</name>
    <dbReference type="NCBI Taxonomy" id="1612308"/>
    <lineage>
        <taxon>Bacteria</taxon>
        <taxon>Pseudomonadati</taxon>
        <taxon>Pseudomonadota</taxon>
        <taxon>Alphaproteobacteria</taxon>
        <taxon>Hyphomicrobiales</taxon>
        <taxon>Beijerinckiaceae</taxon>
        <taxon>Methylocapsa</taxon>
    </lineage>
</organism>
<comment type="catalytic activity">
    <reaction evidence="12 13">
        <text>DNA(n) + a 2'-deoxyribonucleoside 5'-triphosphate = DNA(n+1) + diphosphate</text>
        <dbReference type="Rhea" id="RHEA:22508"/>
        <dbReference type="Rhea" id="RHEA-COMP:17339"/>
        <dbReference type="Rhea" id="RHEA-COMP:17340"/>
        <dbReference type="ChEBI" id="CHEBI:33019"/>
        <dbReference type="ChEBI" id="CHEBI:61560"/>
        <dbReference type="ChEBI" id="CHEBI:173112"/>
        <dbReference type="EC" id="2.7.7.7"/>
    </reaction>
</comment>
<dbReference type="OrthoDB" id="9803237at2"/>
<keyword evidence="5 13" id="KW-0963">Cytoplasm</keyword>
<dbReference type="InterPro" id="IPR004365">
    <property type="entry name" value="NA-bd_OB_tRNA"/>
</dbReference>
<dbReference type="PANTHER" id="PTHR32294:SF4">
    <property type="entry name" value="ERROR-PRONE DNA POLYMERASE"/>
    <property type="match status" value="1"/>
</dbReference>
<dbReference type="GO" id="GO:0005737">
    <property type="term" value="C:cytoplasm"/>
    <property type="evidence" value="ECO:0007669"/>
    <property type="project" value="UniProtKB-SubCell"/>
</dbReference>
<dbReference type="FunFam" id="1.10.150.870:FF:000002">
    <property type="entry name" value="Error-prone DNA polymerase"/>
    <property type="match status" value="1"/>
</dbReference>
<dbReference type="Pfam" id="PF02811">
    <property type="entry name" value="PHP"/>
    <property type="match status" value="1"/>
</dbReference>
<evidence type="ECO:0000256" key="2">
    <source>
        <dbReference type="ARBA" id="ARBA00007391"/>
    </source>
</evidence>
<comment type="subcellular location">
    <subcellularLocation>
        <location evidence="1 13">Cytoplasm</location>
    </subcellularLocation>
</comment>
<dbReference type="SUPFAM" id="SSF89550">
    <property type="entry name" value="PHP domain-like"/>
    <property type="match status" value="1"/>
</dbReference>
<comment type="function">
    <text evidence="13">DNA polymerase involved in damage-induced mutagenesis and translesion synthesis (TLS). It is not the major replicative DNA polymerase.</text>
</comment>